<dbReference type="AlphaFoldDB" id="A0A269ZF01"/>
<reference evidence="5 6" key="1">
    <citation type="submission" date="2017-04" db="EMBL/GenBank/DDBJ databases">
        <title>Kefir bacterial isolates.</title>
        <authorList>
            <person name="Kim Y."/>
            <person name="Blasche S."/>
            <person name="Patil K.R."/>
        </authorList>
    </citation>
    <scope>NUCLEOTIDE SEQUENCE [LARGE SCALE GENOMIC DNA]</scope>
    <source>
        <strain evidence="5 6">OG2</strain>
    </source>
</reference>
<protein>
    <submittedName>
        <fullName evidence="5">Phenol 2-monooxygenase</fullName>
    </submittedName>
</protein>
<dbReference type="PRINTS" id="PR00420">
    <property type="entry name" value="RNGMNOXGNASE"/>
</dbReference>
<keyword evidence="5" id="KW-0503">Monooxygenase</keyword>
<dbReference type="Pfam" id="PF21274">
    <property type="entry name" value="Rng_hyd_C"/>
    <property type="match status" value="1"/>
</dbReference>
<evidence type="ECO:0000256" key="3">
    <source>
        <dbReference type="SAM" id="MobiDB-lite"/>
    </source>
</evidence>
<keyword evidence="1" id="KW-0285">Flavoprotein</keyword>
<dbReference type="GO" id="GO:0016709">
    <property type="term" value="F:oxidoreductase activity, acting on paired donors, with incorporation or reduction of molecular oxygen, NAD(P)H as one donor, and incorporation of one atom of oxygen"/>
    <property type="evidence" value="ECO:0007669"/>
    <property type="project" value="UniProtKB-ARBA"/>
</dbReference>
<dbReference type="Proteomes" id="UP000216867">
    <property type="component" value="Unassembled WGS sequence"/>
</dbReference>
<dbReference type="PANTHER" id="PTHR43004:SF8">
    <property type="entry name" value="FAD-BINDING DOMAIN-CONTAINING PROTEIN-RELATED"/>
    <property type="match status" value="1"/>
</dbReference>
<evidence type="ECO:0000313" key="6">
    <source>
        <dbReference type="Proteomes" id="UP000216867"/>
    </source>
</evidence>
<dbReference type="SUPFAM" id="SSF51905">
    <property type="entry name" value="FAD/NAD(P)-binding domain"/>
    <property type="match status" value="1"/>
</dbReference>
<dbReference type="GO" id="GO:0071949">
    <property type="term" value="F:FAD binding"/>
    <property type="evidence" value="ECO:0007669"/>
    <property type="project" value="InterPro"/>
</dbReference>
<proteinExistence type="predicted"/>
<dbReference type="InterPro" id="IPR050641">
    <property type="entry name" value="RIFMO-like"/>
</dbReference>
<dbReference type="PANTHER" id="PTHR43004">
    <property type="entry name" value="TRK SYSTEM POTASSIUM UPTAKE PROTEIN"/>
    <property type="match status" value="1"/>
</dbReference>
<comment type="caution">
    <text evidence="5">The sequence shown here is derived from an EMBL/GenBank/DDBJ whole genome shotgun (WGS) entry which is preliminary data.</text>
</comment>
<dbReference type="EMBL" id="NCWY01000004">
    <property type="protein sequence ID" value="PAK96171.1"/>
    <property type="molecule type" value="Genomic_DNA"/>
</dbReference>
<dbReference type="Gene3D" id="3.30.9.10">
    <property type="entry name" value="D-Amino Acid Oxidase, subunit A, domain 2"/>
    <property type="match status" value="1"/>
</dbReference>
<dbReference type="Gene3D" id="3.40.30.120">
    <property type="match status" value="1"/>
</dbReference>
<keyword evidence="2" id="KW-0274">FAD</keyword>
<dbReference type="Gene3D" id="3.50.50.60">
    <property type="entry name" value="FAD/NAD(P)-binding domain"/>
    <property type="match status" value="1"/>
</dbReference>
<sequence>MVIFNDGVAETATPDGDAVDTDVLIVGSGPAGASAALFLSTLGVDNVMITKYRWTANTPRAHITNQRTMEIFRDVGIEDQVLAEATPYEMIGDTVFCTSIAGEEIGRILTWGNHPARHADYELASPSLNCDIPQTYLEPILVKNATMRGTQTRFSTEYLSHVQHPDHVDVTVLDRLTGRTQLIRAKYLIGADGARSKVAADIDLPMVGEMDIAGSMNITFTADLEKLVGHRPSVLYWVIQPGSNIGGIGAGLVRMVRPWNEWLIVWGFDITQGVPEVTEADALEIVRNLIGDPELDAEITGISLWGNNEQYASRLQSGRVFCAGDAVHKHPPSNGLGSNTSIQDSYNLAWKLAAVLRGTAGEELLETYSSERAPVAQQIVTRANQSGREFGELFAALGLEPGQSEEEMTAAIASRKDATPAGAERRRQVKAAMELKNYEFNAHGVELGQRYASTAVVADGRAQTPNPRDPELYYEACTDPGVRLPHAWVGNWIEKHSTHDLAPYSRFTLITGTTGAAWEDAAREVSERLGVDVETVVIGPDRDITDLYFDWDRVRGTAEDGAILVRPDKHIAWRVESLPADPAADLEAALTAVLSRSGSSVRTSAADAGAPEAAESAAAEQLEKQEEPA</sequence>
<feature type="region of interest" description="Disordered" evidence="3">
    <location>
        <begin position="597"/>
        <end position="629"/>
    </location>
</feature>
<dbReference type="InterPro" id="IPR002938">
    <property type="entry name" value="FAD-bd"/>
</dbReference>
<keyword evidence="5" id="KW-0560">Oxidoreductase</keyword>
<dbReference type="InterPro" id="IPR036188">
    <property type="entry name" value="FAD/NAD-bd_sf"/>
</dbReference>
<feature type="domain" description="FAD-binding" evidence="4">
    <location>
        <begin position="20"/>
        <end position="383"/>
    </location>
</feature>
<evidence type="ECO:0000256" key="2">
    <source>
        <dbReference type="ARBA" id="ARBA00022827"/>
    </source>
</evidence>
<dbReference type="RefSeq" id="WP_095375646.1">
    <property type="nucleotide sequence ID" value="NZ_NCWY01000004.1"/>
</dbReference>
<dbReference type="Pfam" id="PF01494">
    <property type="entry name" value="FAD_binding_3"/>
    <property type="match status" value="1"/>
</dbReference>
<evidence type="ECO:0000259" key="4">
    <source>
        <dbReference type="Pfam" id="PF01494"/>
    </source>
</evidence>
<name>A0A269ZF01_9MICO</name>
<evidence type="ECO:0000313" key="5">
    <source>
        <dbReference type="EMBL" id="PAK96171.1"/>
    </source>
</evidence>
<feature type="compositionally biased region" description="Low complexity" evidence="3">
    <location>
        <begin position="605"/>
        <end position="620"/>
    </location>
</feature>
<accession>A0A269ZF01</accession>
<organism evidence="5 6">
    <name type="scientific">Brevibacterium casei</name>
    <dbReference type="NCBI Taxonomy" id="33889"/>
    <lineage>
        <taxon>Bacteria</taxon>
        <taxon>Bacillati</taxon>
        <taxon>Actinomycetota</taxon>
        <taxon>Actinomycetes</taxon>
        <taxon>Micrococcales</taxon>
        <taxon>Brevibacteriaceae</taxon>
        <taxon>Brevibacterium</taxon>
    </lineage>
</organism>
<gene>
    <name evidence="5" type="ORF">B8X04_05280</name>
</gene>
<evidence type="ECO:0000256" key="1">
    <source>
        <dbReference type="ARBA" id="ARBA00022630"/>
    </source>
</evidence>